<evidence type="ECO:0000313" key="1">
    <source>
        <dbReference type="EMBL" id="CAK1585278.1"/>
    </source>
</evidence>
<evidence type="ECO:0008006" key="3">
    <source>
        <dbReference type="Google" id="ProtNLM"/>
    </source>
</evidence>
<sequence length="162" mass="18153">MAAECGVTVLRLPPYHCELNPIELIWAQAKGYRRSLKDVRVIAGILTTHVQQPIADEIQQWRTIRHIYTQKFFHFPAYNLAVVEIEGGGLICHGTGDPKEKGEGIVVGVTSLINVGLPSLHNRVGLYHKWITDRGSGLSLEKFMFHLCFGLILVSNKVVFYA</sequence>
<gene>
    <name evidence="1" type="ORF">PARMNEM_LOCUS6390</name>
</gene>
<protein>
    <recommendedName>
        <fullName evidence="3">Transposase</fullName>
    </recommendedName>
</protein>
<name>A0AAV1KQE6_9NEOP</name>
<dbReference type="InterPro" id="IPR036397">
    <property type="entry name" value="RNaseH_sf"/>
</dbReference>
<dbReference type="Proteomes" id="UP001314205">
    <property type="component" value="Unassembled WGS sequence"/>
</dbReference>
<reference evidence="1 2" key="1">
    <citation type="submission" date="2023-11" db="EMBL/GenBank/DDBJ databases">
        <authorList>
            <person name="Hedman E."/>
            <person name="Englund M."/>
            <person name="Stromberg M."/>
            <person name="Nyberg Akerstrom W."/>
            <person name="Nylinder S."/>
            <person name="Jareborg N."/>
            <person name="Kallberg Y."/>
            <person name="Kronander E."/>
        </authorList>
    </citation>
    <scope>NUCLEOTIDE SEQUENCE [LARGE SCALE GENOMIC DNA]</scope>
</reference>
<dbReference type="AlphaFoldDB" id="A0AAV1KQE6"/>
<dbReference type="Gene3D" id="3.30.420.10">
    <property type="entry name" value="Ribonuclease H-like superfamily/Ribonuclease H"/>
    <property type="match status" value="1"/>
</dbReference>
<keyword evidence="2" id="KW-1185">Reference proteome</keyword>
<dbReference type="GO" id="GO:0003676">
    <property type="term" value="F:nucleic acid binding"/>
    <property type="evidence" value="ECO:0007669"/>
    <property type="project" value="InterPro"/>
</dbReference>
<accession>A0AAV1KQE6</accession>
<organism evidence="1 2">
    <name type="scientific">Parnassius mnemosyne</name>
    <name type="common">clouded apollo</name>
    <dbReference type="NCBI Taxonomy" id="213953"/>
    <lineage>
        <taxon>Eukaryota</taxon>
        <taxon>Metazoa</taxon>
        <taxon>Ecdysozoa</taxon>
        <taxon>Arthropoda</taxon>
        <taxon>Hexapoda</taxon>
        <taxon>Insecta</taxon>
        <taxon>Pterygota</taxon>
        <taxon>Neoptera</taxon>
        <taxon>Endopterygota</taxon>
        <taxon>Lepidoptera</taxon>
        <taxon>Glossata</taxon>
        <taxon>Ditrysia</taxon>
        <taxon>Papilionoidea</taxon>
        <taxon>Papilionidae</taxon>
        <taxon>Parnassiinae</taxon>
        <taxon>Parnassini</taxon>
        <taxon>Parnassius</taxon>
        <taxon>Driopa</taxon>
    </lineage>
</organism>
<proteinExistence type="predicted"/>
<comment type="caution">
    <text evidence="1">The sequence shown here is derived from an EMBL/GenBank/DDBJ whole genome shotgun (WGS) entry which is preliminary data.</text>
</comment>
<evidence type="ECO:0000313" key="2">
    <source>
        <dbReference type="Proteomes" id="UP001314205"/>
    </source>
</evidence>
<dbReference type="EMBL" id="CAVLGL010000079">
    <property type="protein sequence ID" value="CAK1585278.1"/>
    <property type="molecule type" value="Genomic_DNA"/>
</dbReference>